<evidence type="ECO:0000313" key="3">
    <source>
        <dbReference type="Proteomes" id="UP001198602"/>
    </source>
</evidence>
<accession>A0ABS7YCC5</accession>
<dbReference type="SUPFAM" id="SSF75304">
    <property type="entry name" value="Amidase signature (AS) enzymes"/>
    <property type="match status" value="1"/>
</dbReference>
<proteinExistence type="predicted"/>
<dbReference type="InterPro" id="IPR036928">
    <property type="entry name" value="AS_sf"/>
</dbReference>
<feature type="domain" description="Amidase" evidence="1">
    <location>
        <begin position="31"/>
        <end position="440"/>
    </location>
</feature>
<gene>
    <name evidence="2" type="ORF">LE190_15665</name>
</gene>
<dbReference type="PANTHER" id="PTHR11895">
    <property type="entry name" value="TRANSAMIDASE"/>
    <property type="match status" value="1"/>
</dbReference>
<protein>
    <submittedName>
        <fullName evidence="2">Amidase</fullName>
    </submittedName>
</protein>
<reference evidence="2 3" key="1">
    <citation type="submission" date="2021-07" db="EMBL/GenBank/DDBJ databases">
        <title>Characterization of Violacein-producing bacteria and related species.</title>
        <authorList>
            <person name="Wilson H.S."/>
            <person name="De Leon M.E."/>
        </authorList>
    </citation>
    <scope>NUCLEOTIDE SEQUENCE [LARGE SCALE GENOMIC DNA]</scope>
    <source>
        <strain evidence="2 3">HSC-2F05</strain>
    </source>
</reference>
<organism evidence="2 3">
    <name type="scientific">Massilia hydrophila</name>
    <dbReference type="NCBI Taxonomy" id="3044279"/>
    <lineage>
        <taxon>Bacteria</taxon>
        <taxon>Pseudomonadati</taxon>
        <taxon>Pseudomonadota</taxon>
        <taxon>Betaproteobacteria</taxon>
        <taxon>Burkholderiales</taxon>
        <taxon>Oxalobacteraceae</taxon>
        <taxon>Telluria group</taxon>
        <taxon>Massilia</taxon>
    </lineage>
</organism>
<evidence type="ECO:0000259" key="1">
    <source>
        <dbReference type="Pfam" id="PF01425"/>
    </source>
</evidence>
<dbReference type="Pfam" id="PF01425">
    <property type="entry name" value="Amidase"/>
    <property type="match status" value="1"/>
</dbReference>
<keyword evidence="3" id="KW-1185">Reference proteome</keyword>
<sequence length="466" mass="47616">MNGPAQAAAAVWDDLVEQGAALAAGHITSVELTRATLARIEQLNPVLNCYLHVDAAGALEAAAAADARRLAGRPLGPLDGLALAVKDNIDVAGMPTTAGMATRRGRIAVADAFTVAGLRAAGAVILGKLNMHEGALGATNRNPHYGDCHNPHRLGYTPGGSSGGSACAVAAGMAAAALGSDTMGSVRIPASYCGVSGHKPSRGLVSTGGSVACSYRLDTIGPLARSARDLALLMDVLAQFDPACPEARASWPAAGPAPQTLLAPSDLAALGVDAALAACFERQLEVFAGLGLRILRAPFADYDFGAARRAGLLSCEGDMLLEHAEDRAAQPDAFSPELRAMLDFAAGKDLASLTRANRTIDRAALRSHAWFDMADMVALPTTPQTAFPFTAPVPANQADLTSIANMAGLPALSVPMPVAQGVLPAGLQLVGPHGADRTVLALGQRYQQACGHVFARPAPEALQAGS</sequence>
<dbReference type="Gene3D" id="3.90.1300.10">
    <property type="entry name" value="Amidase signature (AS) domain"/>
    <property type="match status" value="1"/>
</dbReference>
<name>A0ABS7YCC5_9BURK</name>
<dbReference type="InterPro" id="IPR023631">
    <property type="entry name" value="Amidase_dom"/>
</dbReference>
<evidence type="ECO:0000313" key="2">
    <source>
        <dbReference type="EMBL" id="MCA1857351.1"/>
    </source>
</evidence>
<dbReference type="PANTHER" id="PTHR11895:SF176">
    <property type="entry name" value="AMIDASE AMID-RELATED"/>
    <property type="match status" value="1"/>
</dbReference>
<dbReference type="InterPro" id="IPR000120">
    <property type="entry name" value="Amidase"/>
</dbReference>
<dbReference type="Proteomes" id="UP001198602">
    <property type="component" value="Unassembled WGS sequence"/>
</dbReference>
<comment type="caution">
    <text evidence="2">The sequence shown here is derived from an EMBL/GenBank/DDBJ whole genome shotgun (WGS) entry which is preliminary data.</text>
</comment>
<dbReference type="EMBL" id="JAHYBX010000006">
    <property type="protein sequence ID" value="MCA1857351.1"/>
    <property type="molecule type" value="Genomic_DNA"/>
</dbReference>
<dbReference type="RefSeq" id="WP_225239567.1">
    <property type="nucleotide sequence ID" value="NZ_JAHYBX010000006.1"/>
</dbReference>